<keyword evidence="3 6" id="KW-0479">Metal-binding</keyword>
<feature type="binding site" evidence="6">
    <location>
        <position position="502"/>
    </location>
    <ligand>
        <name>Zn(2+)</name>
        <dbReference type="ChEBI" id="CHEBI:29105"/>
    </ligand>
</feature>
<organism evidence="11 12">
    <name type="scientific">Seminavis robusta</name>
    <dbReference type="NCBI Taxonomy" id="568900"/>
    <lineage>
        <taxon>Eukaryota</taxon>
        <taxon>Sar</taxon>
        <taxon>Stramenopiles</taxon>
        <taxon>Ochrophyta</taxon>
        <taxon>Bacillariophyta</taxon>
        <taxon>Bacillariophyceae</taxon>
        <taxon>Bacillariophycidae</taxon>
        <taxon>Naviculales</taxon>
        <taxon>Naviculaceae</taxon>
        <taxon>Seminavis</taxon>
    </lineage>
</organism>
<evidence type="ECO:0000256" key="1">
    <source>
        <dbReference type="ARBA" id="ARBA00001947"/>
    </source>
</evidence>
<evidence type="ECO:0000313" key="12">
    <source>
        <dbReference type="Proteomes" id="UP001153069"/>
    </source>
</evidence>
<evidence type="ECO:0000256" key="7">
    <source>
        <dbReference type="PROSITE-ProRule" id="PRU00502"/>
    </source>
</evidence>
<dbReference type="Gene3D" id="3.40.50.1220">
    <property type="entry name" value="TPP-binding domain"/>
    <property type="match status" value="1"/>
</dbReference>
<dbReference type="InterPro" id="IPR029035">
    <property type="entry name" value="DHS-like_NAD/FAD-binding_dom"/>
</dbReference>
<gene>
    <name evidence="11" type="ORF">SEMRO_1838_G300810.1</name>
</gene>
<evidence type="ECO:0000259" key="10">
    <source>
        <dbReference type="PROSITE" id="PS50305"/>
    </source>
</evidence>
<dbReference type="SUPFAM" id="SSF57850">
    <property type="entry name" value="RING/U-box"/>
    <property type="match status" value="1"/>
</dbReference>
<dbReference type="PROSITE" id="PS50271">
    <property type="entry name" value="ZF_UBP"/>
    <property type="match status" value="1"/>
</dbReference>
<dbReference type="PANTHER" id="PTHR11085">
    <property type="entry name" value="NAD-DEPENDENT PROTEIN DEACYLASE SIRTUIN-5, MITOCHONDRIAL-RELATED"/>
    <property type="match status" value="1"/>
</dbReference>
<evidence type="ECO:0000256" key="3">
    <source>
        <dbReference type="ARBA" id="ARBA00022723"/>
    </source>
</evidence>
<sequence>MDVPPAAAAASSSNDDASQARRLVMLEQLTSGYGFDTEAAEKALDEVGPTSEVSVVVNYILENGMGKDRGGSVVPKTDCPHVNDHVKVTTEKLPDHPQHALCSFFAQEDQDMDDNNNKDRIGRLKSDTDDPDDNGKSCPAGENWFCMECGAIRCSRYVNGHCLAHYQETEKGEESTTGHCIAASLVDLSVWCYKCEAYVQDPLLDPLIQRLEQLKFQEASEPKKKKPRQSHPNDERYRVAQSSGDETTSNNNNDSNDNDDDDDEEDNDSDASPTIIDIATAVARGIPIGLFQSSENEEEEELQYSFDKLPKSVEDVAKFIQSDKCRNIVILAGAGMSVAAGIPDFRSANGLYATMNPDLLSADPVEREAIRMDPTVALEQGMFLQNPLPCLELNREFILGTRNQKWKATLAHRFVELLHAKTGKLVRLYTQNIDGLEDQCTQLPRDKVIAVHGSMDRAECAHCGQESDYGQFCDRVRDQIKDLSGNDEQAPQESTPITCTTCGSRAVKPAIVLFRSSLPMTFFENVPRDVLDVDLLIVIGTSLRVAPANSLVWRIPKTALRLLVNREPVGWHLGVAYGPDSKRDVFAQGNCDFVLLDLMAHLGWLDDLRPLLDEQKLPDACAALLRNRLGKEDESSSANPSS</sequence>
<keyword evidence="5" id="KW-0520">NAD</keyword>
<accession>A0A9N8HXN3</accession>
<evidence type="ECO:0000313" key="11">
    <source>
        <dbReference type="EMBL" id="CAB9526498.1"/>
    </source>
</evidence>
<dbReference type="Proteomes" id="UP001153069">
    <property type="component" value="Unassembled WGS sequence"/>
</dbReference>
<dbReference type="Pfam" id="PF02146">
    <property type="entry name" value="SIR2"/>
    <property type="match status" value="1"/>
</dbReference>
<dbReference type="InterPro" id="IPR026591">
    <property type="entry name" value="Sirtuin_cat_small_dom_sf"/>
</dbReference>
<keyword evidence="4 6" id="KW-0862">Zinc</keyword>
<feature type="region of interest" description="Disordered" evidence="8">
    <location>
        <begin position="218"/>
        <end position="271"/>
    </location>
</feature>
<feature type="binding site" evidence="6">
    <location>
        <position position="460"/>
    </location>
    <ligand>
        <name>Zn(2+)</name>
        <dbReference type="ChEBI" id="CHEBI:29105"/>
    </ligand>
</feature>
<dbReference type="Gene3D" id="3.30.1600.10">
    <property type="entry name" value="SIR2/SIRT2 'Small Domain"/>
    <property type="match status" value="1"/>
</dbReference>
<evidence type="ECO:0000256" key="5">
    <source>
        <dbReference type="ARBA" id="ARBA00023027"/>
    </source>
</evidence>
<evidence type="ECO:0000256" key="6">
    <source>
        <dbReference type="PROSITE-ProRule" id="PRU00236"/>
    </source>
</evidence>
<feature type="domain" description="Deacetylase sirtuin-type" evidence="10">
    <location>
        <begin position="306"/>
        <end position="605"/>
    </location>
</feature>
<dbReference type="SUPFAM" id="SSF52467">
    <property type="entry name" value="DHS-like NAD/FAD-binding domain"/>
    <property type="match status" value="1"/>
</dbReference>
<feature type="compositionally biased region" description="Acidic residues" evidence="8">
    <location>
        <begin position="256"/>
        <end position="269"/>
    </location>
</feature>
<evidence type="ECO:0000256" key="2">
    <source>
        <dbReference type="ARBA" id="ARBA00022679"/>
    </source>
</evidence>
<evidence type="ECO:0000256" key="4">
    <source>
        <dbReference type="ARBA" id="ARBA00022833"/>
    </source>
</evidence>
<keyword evidence="12" id="KW-1185">Reference proteome</keyword>
<feature type="compositionally biased region" description="Basic and acidic residues" evidence="8">
    <location>
        <begin position="115"/>
        <end position="128"/>
    </location>
</feature>
<dbReference type="OrthoDB" id="420264at2759"/>
<proteinExistence type="predicted"/>
<dbReference type="PANTHER" id="PTHR11085:SF6">
    <property type="entry name" value="NAD-DEPENDENT PROTEIN DEACETYLASE SIRTUIN-2"/>
    <property type="match status" value="1"/>
</dbReference>
<dbReference type="Pfam" id="PF02148">
    <property type="entry name" value="zf-UBP"/>
    <property type="match status" value="1"/>
</dbReference>
<name>A0A9N8HXN3_9STRA</name>
<comment type="cofactor">
    <cofactor evidence="1">
        <name>Zn(2+)</name>
        <dbReference type="ChEBI" id="CHEBI:29105"/>
    </cofactor>
</comment>
<dbReference type="GO" id="GO:0005634">
    <property type="term" value="C:nucleus"/>
    <property type="evidence" value="ECO:0007669"/>
    <property type="project" value="TreeGrafter"/>
</dbReference>
<dbReference type="GO" id="GO:0008270">
    <property type="term" value="F:zinc ion binding"/>
    <property type="evidence" value="ECO:0007669"/>
    <property type="project" value="UniProtKB-KW"/>
</dbReference>
<dbReference type="GO" id="GO:0017136">
    <property type="term" value="F:histone deacetylase activity, NAD-dependent"/>
    <property type="evidence" value="ECO:0007669"/>
    <property type="project" value="TreeGrafter"/>
</dbReference>
<feature type="compositionally biased region" description="Low complexity" evidence="8">
    <location>
        <begin position="245"/>
        <end position="255"/>
    </location>
</feature>
<dbReference type="GO" id="GO:0070403">
    <property type="term" value="F:NAD+ binding"/>
    <property type="evidence" value="ECO:0007669"/>
    <property type="project" value="InterPro"/>
</dbReference>
<reference evidence="11" key="1">
    <citation type="submission" date="2020-06" db="EMBL/GenBank/DDBJ databases">
        <authorList>
            <consortium name="Plant Systems Biology data submission"/>
        </authorList>
    </citation>
    <scope>NUCLEOTIDE SEQUENCE</scope>
    <source>
        <strain evidence="11">D6</strain>
    </source>
</reference>
<dbReference type="InterPro" id="IPR003000">
    <property type="entry name" value="Sirtuin"/>
</dbReference>
<comment type="caution">
    <text evidence="11">The sequence shown here is derived from an EMBL/GenBank/DDBJ whole genome shotgun (WGS) entry which is preliminary data.</text>
</comment>
<dbReference type="InterPro" id="IPR001607">
    <property type="entry name" value="Znf_UBP"/>
</dbReference>
<keyword evidence="2" id="KW-0808">Transferase</keyword>
<dbReference type="InterPro" id="IPR013083">
    <property type="entry name" value="Znf_RING/FYVE/PHD"/>
</dbReference>
<dbReference type="PROSITE" id="PS50305">
    <property type="entry name" value="SIRTUIN"/>
    <property type="match status" value="1"/>
</dbReference>
<dbReference type="InterPro" id="IPR026590">
    <property type="entry name" value="Ssirtuin_cat_dom"/>
</dbReference>
<dbReference type="Gene3D" id="3.30.40.10">
    <property type="entry name" value="Zinc/RING finger domain, C3HC4 (zinc finger)"/>
    <property type="match status" value="1"/>
</dbReference>
<evidence type="ECO:0000259" key="9">
    <source>
        <dbReference type="PROSITE" id="PS50271"/>
    </source>
</evidence>
<dbReference type="EMBL" id="CAICTM010001836">
    <property type="protein sequence ID" value="CAB9526498.1"/>
    <property type="molecule type" value="Genomic_DNA"/>
</dbReference>
<feature type="region of interest" description="Disordered" evidence="8">
    <location>
        <begin position="112"/>
        <end position="135"/>
    </location>
</feature>
<feature type="domain" description="UBP-type" evidence="9">
    <location>
        <begin position="100"/>
        <end position="218"/>
    </location>
</feature>
<feature type="binding site" evidence="6">
    <location>
        <position position="463"/>
    </location>
    <ligand>
        <name>Zn(2+)</name>
        <dbReference type="ChEBI" id="CHEBI:29105"/>
    </ligand>
</feature>
<keyword evidence="7" id="KW-0863">Zinc-finger</keyword>
<protein>
    <submittedName>
        <fullName evidence="11">Protein deacetylase sirtuin-2</fullName>
    </submittedName>
</protein>
<dbReference type="InterPro" id="IPR050134">
    <property type="entry name" value="NAD-dep_sirtuin_deacylases"/>
</dbReference>
<feature type="binding site" evidence="6">
    <location>
        <position position="499"/>
    </location>
    <ligand>
        <name>Zn(2+)</name>
        <dbReference type="ChEBI" id="CHEBI:29105"/>
    </ligand>
</feature>
<dbReference type="AlphaFoldDB" id="A0A9N8HXN3"/>
<evidence type="ECO:0000256" key="8">
    <source>
        <dbReference type="SAM" id="MobiDB-lite"/>
    </source>
</evidence>
<feature type="active site" description="Proton acceptor" evidence="6">
    <location>
        <position position="452"/>
    </location>
</feature>